<evidence type="ECO:0000313" key="1">
    <source>
        <dbReference type="EMBL" id="CAG8726481.1"/>
    </source>
</evidence>
<sequence>NFVRDYKVSDGNLTIDKFEPFIRAKHQFITLSKIPERPIKLISRHIVSAPLHCVEYHSMCNKFGHATIDTLIEEGILEYRIVDEIGVDQNRVEPPFVIPNNSSTLDDYPKLCPNTMLQSS</sequence>
<dbReference type="EMBL" id="CAJVPV010024439">
    <property type="protein sequence ID" value="CAG8726481.1"/>
    <property type="molecule type" value="Genomic_DNA"/>
</dbReference>
<dbReference type="AlphaFoldDB" id="A0A9N9I9M9"/>
<feature type="non-terminal residue" evidence="1">
    <location>
        <position position="1"/>
    </location>
</feature>
<keyword evidence="2" id="KW-1185">Reference proteome</keyword>
<organism evidence="1 2">
    <name type="scientific">Acaulospora morrowiae</name>
    <dbReference type="NCBI Taxonomy" id="94023"/>
    <lineage>
        <taxon>Eukaryota</taxon>
        <taxon>Fungi</taxon>
        <taxon>Fungi incertae sedis</taxon>
        <taxon>Mucoromycota</taxon>
        <taxon>Glomeromycotina</taxon>
        <taxon>Glomeromycetes</taxon>
        <taxon>Diversisporales</taxon>
        <taxon>Acaulosporaceae</taxon>
        <taxon>Acaulospora</taxon>
    </lineage>
</organism>
<comment type="caution">
    <text evidence="1">The sequence shown here is derived from an EMBL/GenBank/DDBJ whole genome shotgun (WGS) entry which is preliminary data.</text>
</comment>
<dbReference type="OrthoDB" id="10496208at2759"/>
<protein>
    <submittedName>
        <fullName evidence="1">5454_t:CDS:1</fullName>
    </submittedName>
</protein>
<reference evidence="1" key="1">
    <citation type="submission" date="2021-06" db="EMBL/GenBank/DDBJ databases">
        <authorList>
            <person name="Kallberg Y."/>
            <person name="Tangrot J."/>
            <person name="Rosling A."/>
        </authorList>
    </citation>
    <scope>NUCLEOTIDE SEQUENCE</scope>
    <source>
        <strain evidence="1">CL551</strain>
    </source>
</reference>
<proteinExistence type="predicted"/>
<dbReference type="Proteomes" id="UP000789342">
    <property type="component" value="Unassembled WGS sequence"/>
</dbReference>
<accession>A0A9N9I9M9</accession>
<gene>
    <name evidence="1" type="ORF">AMORRO_LOCUS13696</name>
</gene>
<name>A0A9N9I9M9_9GLOM</name>
<feature type="non-terminal residue" evidence="1">
    <location>
        <position position="120"/>
    </location>
</feature>
<evidence type="ECO:0000313" key="2">
    <source>
        <dbReference type="Proteomes" id="UP000789342"/>
    </source>
</evidence>